<evidence type="ECO:0000313" key="7">
    <source>
        <dbReference type="EMBL" id="BDA63888.1"/>
    </source>
</evidence>
<evidence type="ECO:0000256" key="4">
    <source>
        <dbReference type="ARBA" id="ARBA00023163"/>
    </source>
</evidence>
<proteinExistence type="inferred from homology"/>
<feature type="domain" description="HTH lysR-type" evidence="5">
    <location>
        <begin position="28"/>
        <end position="84"/>
    </location>
</feature>
<accession>A0ABN6K6F5</accession>
<keyword evidence="4" id="KW-0804">Transcription</keyword>
<reference evidence="7 8" key="1">
    <citation type="submission" date="2021-08" db="EMBL/GenBank/DDBJ databases">
        <title>Whole genome sequence of novel Actinomyces species strain MAS-1.</title>
        <authorList>
            <person name="Saito M."/>
            <person name="Kuwahara N."/>
            <person name="Takizawa T."/>
            <person name="Gotouda H."/>
            <person name="Ochiai T."/>
        </authorList>
    </citation>
    <scope>NUCLEOTIDE SEQUENCE [LARGE SCALE GENOMIC DNA]</scope>
    <source>
        <strain evidence="7 8">MAS-1</strain>
    </source>
</reference>
<dbReference type="InterPro" id="IPR036390">
    <property type="entry name" value="WH_DNA-bd_sf"/>
</dbReference>
<dbReference type="InterPro" id="IPR050176">
    <property type="entry name" value="LTTR"/>
</dbReference>
<evidence type="ECO:0000256" key="3">
    <source>
        <dbReference type="ARBA" id="ARBA00023125"/>
    </source>
</evidence>
<evidence type="ECO:0000256" key="1">
    <source>
        <dbReference type="ARBA" id="ARBA00009437"/>
    </source>
</evidence>
<name>A0ABN6K6F5_9ACTO</name>
<keyword evidence="2" id="KW-0805">Transcription regulation</keyword>
<evidence type="ECO:0000259" key="6">
    <source>
        <dbReference type="Pfam" id="PF03466"/>
    </source>
</evidence>
<dbReference type="EMBL" id="AP025017">
    <property type="protein sequence ID" value="BDA63888.1"/>
    <property type="molecule type" value="Genomic_DNA"/>
</dbReference>
<dbReference type="InterPro" id="IPR000847">
    <property type="entry name" value="LysR_HTH_N"/>
</dbReference>
<dbReference type="NCBIfam" id="NF002964">
    <property type="entry name" value="PRK03635.1"/>
    <property type="match status" value="1"/>
</dbReference>
<dbReference type="SUPFAM" id="SSF53850">
    <property type="entry name" value="Periplasmic binding protein-like II"/>
    <property type="match status" value="1"/>
</dbReference>
<keyword evidence="8" id="KW-1185">Reference proteome</keyword>
<protein>
    <submittedName>
        <fullName evidence="7">Transcriptional regulator ArgP</fullName>
    </submittedName>
</protein>
<dbReference type="PANTHER" id="PTHR30579:SF2">
    <property type="entry name" value="HTH-TYPE TRANSCRIPTIONAL REGULATOR ARGP"/>
    <property type="match status" value="1"/>
</dbReference>
<dbReference type="Gene3D" id="1.10.10.10">
    <property type="entry name" value="Winged helix-like DNA-binding domain superfamily/Winged helix DNA-binding domain"/>
    <property type="match status" value="1"/>
</dbReference>
<dbReference type="PANTHER" id="PTHR30579">
    <property type="entry name" value="TRANSCRIPTIONAL REGULATOR"/>
    <property type="match status" value="1"/>
</dbReference>
<gene>
    <name evidence="7" type="ORF">MANAM107_07220</name>
</gene>
<dbReference type="InterPro" id="IPR036388">
    <property type="entry name" value="WH-like_DNA-bd_sf"/>
</dbReference>
<dbReference type="InterPro" id="IPR005119">
    <property type="entry name" value="LysR_subst-bd"/>
</dbReference>
<keyword evidence="3" id="KW-0238">DNA-binding</keyword>
<feature type="domain" description="LysR substrate-binding" evidence="6">
    <location>
        <begin position="127"/>
        <end position="334"/>
    </location>
</feature>
<dbReference type="SUPFAM" id="SSF46785">
    <property type="entry name" value="Winged helix' DNA-binding domain"/>
    <property type="match status" value="1"/>
</dbReference>
<dbReference type="Proteomes" id="UP000824496">
    <property type="component" value="Chromosome"/>
</dbReference>
<evidence type="ECO:0000313" key="8">
    <source>
        <dbReference type="Proteomes" id="UP000824496"/>
    </source>
</evidence>
<sequence length="343" mass="36264">MAPTLGAGAGEAKRDNLNLVKQAFMHPDQMAALLAVADTGSFERAASTLAVSTSAVSQRIRALESSLGRVLIQRGSPSRVTAQGATVLRYARQQQLLAGEMSAELGLGSAGARGDGPGPGAQEAVEIAVAVNLDSLATWFPSLFPEIAHWPDMRLRLVADNEGRTAELLREGSVMAAVSAARDPVAGCSSQALGRLRYLPVASPALLSSAGLRVAGAGPHERIRDGVRDGVRDKVARLPVLRFDDTDDLQDLVLTAAGLPSGLPGPHVPGNEAYARALEAGMGWGLLPRSLLERHPGLLPVPGLAPLDRELTWYRWRLRSALLERLTQAVRRAFAAHRETSGA</sequence>
<dbReference type="Pfam" id="PF00126">
    <property type="entry name" value="HTH_1"/>
    <property type="match status" value="1"/>
</dbReference>
<organism evidence="7 8">
    <name type="scientific">Actinomyces capricornis</name>
    <dbReference type="NCBI Taxonomy" id="2755559"/>
    <lineage>
        <taxon>Bacteria</taxon>
        <taxon>Bacillati</taxon>
        <taxon>Actinomycetota</taxon>
        <taxon>Actinomycetes</taxon>
        <taxon>Actinomycetales</taxon>
        <taxon>Actinomycetaceae</taxon>
        <taxon>Actinomyces</taxon>
    </lineage>
</organism>
<dbReference type="Gene3D" id="3.40.190.290">
    <property type="match status" value="1"/>
</dbReference>
<evidence type="ECO:0000256" key="2">
    <source>
        <dbReference type="ARBA" id="ARBA00023015"/>
    </source>
</evidence>
<evidence type="ECO:0000259" key="5">
    <source>
        <dbReference type="Pfam" id="PF00126"/>
    </source>
</evidence>
<dbReference type="Pfam" id="PF03466">
    <property type="entry name" value="LysR_substrate"/>
    <property type="match status" value="1"/>
</dbReference>
<comment type="similarity">
    <text evidence="1">Belongs to the LysR transcriptional regulatory family.</text>
</comment>